<organism evidence="9 10">
    <name type="scientific">Adlercreutzia mucosicola</name>
    <dbReference type="NCBI Taxonomy" id="580026"/>
    <lineage>
        <taxon>Bacteria</taxon>
        <taxon>Bacillati</taxon>
        <taxon>Actinomycetota</taxon>
        <taxon>Coriobacteriia</taxon>
        <taxon>Eggerthellales</taxon>
        <taxon>Eggerthellaceae</taxon>
        <taxon>Adlercreutzia</taxon>
    </lineage>
</organism>
<reference evidence="9 10" key="1">
    <citation type="submission" date="2019-12" db="EMBL/GenBank/DDBJ databases">
        <title>Microbes associate with the intestines of laboratory mice.</title>
        <authorList>
            <person name="Navarre W."/>
            <person name="Wong E."/>
        </authorList>
    </citation>
    <scope>NUCLEOTIDE SEQUENCE [LARGE SCALE GENOMIC DNA]</scope>
    <source>
        <strain evidence="9 10">NM66_B29</strain>
    </source>
</reference>
<dbReference type="InterPro" id="IPR017900">
    <property type="entry name" value="4Fe4S_Fe_S_CS"/>
</dbReference>
<dbReference type="Gene3D" id="3.30.70.20">
    <property type="match status" value="2"/>
</dbReference>
<keyword evidence="7" id="KW-0411">Iron-sulfur</keyword>
<evidence type="ECO:0000256" key="5">
    <source>
        <dbReference type="ARBA" id="ARBA00022982"/>
    </source>
</evidence>
<comment type="caution">
    <text evidence="9">The sequence shown here is derived from an EMBL/GenBank/DDBJ whole genome shotgun (WGS) entry which is preliminary data.</text>
</comment>
<dbReference type="PANTHER" id="PTHR43177">
    <property type="entry name" value="PROTEIN NRFC"/>
    <property type="match status" value="1"/>
</dbReference>
<keyword evidence="4" id="KW-0677">Repeat</keyword>
<evidence type="ECO:0000259" key="8">
    <source>
        <dbReference type="PROSITE" id="PS51379"/>
    </source>
</evidence>
<dbReference type="Pfam" id="PF12800">
    <property type="entry name" value="Fer4_4"/>
    <property type="match status" value="1"/>
</dbReference>
<feature type="domain" description="4Fe-4S ferredoxin-type" evidence="8">
    <location>
        <begin position="46"/>
        <end position="79"/>
    </location>
</feature>
<evidence type="ECO:0000256" key="7">
    <source>
        <dbReference type="ARBA" id="ARBA00023014"/>
    </source>
</evidence>
<keyword evidence="1" id="KW-0813">Transport</keyword>
<evidence type="ECO:0000313" key="10">
    <source>
        <dbReference type="Proteomes" id="UP000463388"/>
    </source>
</evidence>
<evidence type="ECO:0000256" key="4">
    <source>
        <dbReference type="ARBA" id="ARBA00022737"/>
    </source>
</evidence>
<keyword evidence="5" id="KW-0249">Electron transport</keyword>
<keyword evidence="6" id="KW-0408">Iron</keyword>
<dbReference type="InterPro" id="IPR050954">
    <property type="entry name" value="ET_IronSulfur_Cluster-Binding"/>
</dbReference>
<evidence type="ECO:0000256" key="2">
    <source>
        <dbReference type="ARBA" id="ARBA00022485"/>
    </source>
</evidence>
<evidence type="ECO:0000313" key="9">
    <source>
        <dbReference type="EMBL" id="MVX61614.1"/>
    </source>
</evidence>
<dbReference type="InterPro" id="IPR017896">
    <property type="entry name" value="4Fe4S_Fe-S-bd"/>
</dbReference>
<name>A0A6N8JR26_9ACTN</name>
<evidence type="ECO:0000256" key="3">
    <source>
        <dbReference type="ARBA" id="ARBA00022723"/>
    </source>
</evidence>
<dbReference type="GO" id="GO:0051539">
    <property type="term" value="F:4 iron, 4 sulfur cluster binding"/>
    <property type="evidence" value="ECO:0007669"/>
    <property type="project" value="UniProtKB-KW"/>
</dbReference>
<keyword evidence="10" id="KW-1185">Reference proteome</keyword>
<dbReference type="SUPFAM" id="SSF54862">
    <property type="entry name" value="4Fe-4S ferredoxins"/>
    <property type="match status" value="1"/>
</dbReference>
<dbReference type="Proteomes" id="UP000463388">
    <property type="component" value="Unassembled WGS sequence"/>
</dbReference>
<feature type="domain" description="4Fe-4S ferredoxin-type" evidence="8">
    <location>
        <begin position="3"/>
        <end position="33"/>
    </location>
</feature>
<evidence type="ECO:0000256" key="1">
    <source>
        <dbReference type="ARBA" id="ARBA00022448"/>
    </source>
</evidence>
<dbReference type="OrthoDB" id="9779457at2"/>
<gene>
    <name evidence="9" type="ORF">GKZ27_09145</name>
</gene>
<accession>A0A6N8JR26</accession>
<dbReference type="PANTHER" id="PTHR43177:SF5">
    <property type="entry name" value="ANAEROBIC DIMETHYL SULFOXIDE REDUCTASE CHAIN B-RELATED"/>
    <property type="match status" value="1"/>
</dbReference>
<dbReference type="RefSeq" id="WP_028026204.1">
    <property type="nucleotide sequence ID" value="NZ_JANJZH010000017.1"/>
</dbReference>
<dbReference type="GO" id="GO:0046872">
    <property type="term" value="F:metal ion binding"/>
    <property type="evidence" value="ECO:0007669"/>
    <property type="project" value="UniProtKB-KW"/>
</dbReference>
<sequence length="191" mass="21063">MRQGFYYNEENCTGCRACQIACCDKNDLSADVTFRQVSSFETGAFPQARGFHYSLTCNHCESPACVEVCPNEAMYIDEEDGTVQHDDSKCIGCQYCANACPYGVPRYIEEISLTHKCDGCITLRRNGEQPACVAICPMRALEFGDIDELRAAHPDGVDKISVLPDPSQTTPSIVITPRKAALENGYRTVVL</sequence>
<dbReference type="Pfam" id="PF13247">
    <property type="entry name" value="Fer4_11"/>
    <property type="match status" value="1"/>
</dbReference>
<dbReference type="EMBL" id="WSRR01000025">
    <property type="protein sequence ID" value="MVX61614.1"/>
    <property type="molecule type" value="Genomic_DNA"/>
</dbReference>
<evidence type="ECO:0000256" key="6">
    <source>
        <dbReference type="ARBA" id="ARBA00023004"/>
    </source>
</evidence>
<proteinExistence type="predicted"/>
<keyword evidence="2" id="KW-0004">4Fe-4S</keyword>
<dbReference type="PROSITE" id="PS51379">
    <property type="entry name" value="4FE4S_FER_2"/>
    <property type="match status" value="3"/>
</dbReference>
<protein>
    <submittedName>
        <fullName evidence="9">4Fe-4S dicluster domain-containing protein</fullName>
    </submittedName>
</protein>
<dbReference type="PROSITE" id="PS00198">
    <property type="entry name" value="4FE4S_FER_1"/>
    <property type="match status" value="1"/>
</dbReference>
<dbReference type="AlphaFoldDB" id="A0A6N8JR26"/>
<dbReference type="CDD" id="cd16371">
    <property type="entry name" value="DMSOR_beta_like"/>
    <property type="match status" value="1"/>
</dbReference>
<keyword evidence="3" id="KW-0479">Metal-binding</keyword>
<feature type="domain" description="4Fe-4S ferredoxin-type" evidence="8">
    <location>
        <begin position="81"/>
        <end position="110"/>
    </location>
</feature>